<feature type="domain" description="FAD-binding" evidence="1">
    <location>
        <begin position="12"/>
        <end position="309"/>
    </location>
</feature>
<keyword evidence="3" id="KW-1185">Reference proteome</keyword>
<dbReference type="PRINTS" id="PR00420">
    <property type="entry name" value="RNGMNOXGNASE"/>
</dbReference>
<dbReference type="Proteomes" id="UP000317429">
    <property type="component" value="Chromosome"/>
</dbReference>
<dbReference type="GO" id="GO:0071949">
    <property type="term" value="F:FAD binding"/>
    <property type="evidence" value="ECO:0007669"/>
    <property type="project" value="InterPro"/>
</dbReference>
<protein>
    <submittedName>
        <fullName evidence="2">2-octaprenyl-6-methoxyphenyl hydroxylase</fullName>
    </submittedName>
</protein>
<dbReference type="PANTHER" id="PTHR42685">
    <property type="entry name" value="GERANYLGERANYL DIPHOSPHATE REDUCTASE"/>
    <property type="match status" value="1"/>
</dbReference>
<accession>A0A518D9S8</accession>
<dbReference type="Pfam" id="PF01494">
    <property type="entry name" value="FAD_binding_3"/>
    <property type="match status" value="1"/>
</dbReference>
<dbReference type="InterPro" id="IPR036188">
    <property type="entry name" value="FAD/NAD-bd_sf"/>
</dbReference>
<dbReference type="KEGG" id="pnd:Pla175_16190"/>
<evidence type="ECO:0000313" key="2">
    <source>
        <dbReference type="EMBL" id="QDU88245.1"/>
    </source>
</evidence>
<dbReference type="SUPFAM" id="SSF51905">
    <property type="entry name" value="FAD/NAD(P)-binding domain"/>
    <property type="match status" value="1"/>
</dbReference>
<evidence type="ECO:0000259" key="1">
    <source>
        <dbReference type="Pfam" id="PF01494"/>
    </source>
</evidence>
<dbReference type="EMBL" id="CP036291">
    <property type="protein sequence ID" value="QDU88245.1"/>
    <property type="molecule type" value="Genomic_DNA"/>
</dbReference>
<sequence length="389" mass="40587">MPNLASWDRTEWDACVIGAGPAGSLAAARLAQRGRRTLLIDKAHFPRPKVCGGCLGSVGLSALGEAGLSLGTLSVAGSPLTSVSIHSGRRHAVLPLRQRQAIARETFDAALLAHARAAGAAVIEGGRAMVGAIEDNFRGVLIHDPHAGRASLRCRVVLIAAGLGASSLAPPDEAIPAIRRPGSRIGAGVTLDAPHGDYPPGRVVMASGRRGEGYVGVARLPDGRLDIAAAFAPDAVAQVGRSLGRLAHRVLESCGLPTPAGLAESDWSAVPTLTQRPARLGAERVLLIGDAAGYVEPFTGEGIGWALRSALEVEPIADRAIDAWRPQAVSDWQRRHHATIGRWQSRCRVVCDLVGGRYATPLVVGVLSAAPWFAAPVLRRIDPMPQTAG</sequence>
<dbReference type="InterPro" id="IPR050407">
    <property type="entry name" value="Geranylgeranyl_reductase"/>
</dbReference>
<dbReference type="OrthoDB" id="9806565at2"/>
<reference evidence="2 3" key="1">
    <citation type="submission" date="2019-02" db="EMBL/GenBank/DDBJ databases">
        <title>Deep-cultivation of Planctomycetes and their phenomic and genomic characterization uncovers novel biology.</title>
        <authorList>
            <person name="Wiegand S."/>
            <person name="Jogler M."/>
            <person name="Boedeker C."/>
            <person name="Pinto D."/>
            <person name="Vollmers J."/>
            <person name="Rivas-Marin E."/>
            <person name="Kohn T."/>
            <person name="Peeters S.H."/>
            <person name="Heuer A."/>
            <person name="Rast P."/>
            <person name="Oberbeckmann S."/>
            <person name="Bunk B."/>
            <person name="Jeske O."/>
            <person name="Meyerdierks A."/>
            <person name="Storesund J.E."/>
            <person name="Kallscheuer N."/>
            <person name="Luecker S."/>
            <person name="Lage O.M."/>
            <person name="Pohl T."/>
            <person name="Merkel B.J."/>
            <person name="Hornburger P."/>
            <person name="Mueller R.-W."/>
            <person name="Bruemmer F."/>
            <person name="Labrenz M."/>
            <person name="Spormann A.M."/>
            <person name="Op den Camp H."/>
            <person name="Overmann J."/>
            <person name="Amann R."/>
            <person name="Jetten M.S.M."/>
            <person name="Mascher T."/>
            <person name="Medema M.H."/>
            <person name="Devos D.P."/>
            <person name="Kaster A.-K."/>
            <person name="Ovreas L."/>
            <person name="Rohde M."/>
            <person name="Galperin M.Y."/>
            <person name="Jogler C."/>
        </authorList>
    </citation>
    <scope>NUCLEOTIDE SEQUENCE [LARGE SCALE GENOMIC DNA]</scope>
    <source>
        <strain evidence="2 3">Pla175</strain>
    </source>
</reference>
<dbReference type="Gene3D" id="3.50.50.60">
    <property type="entry name" value="FAD/NAD(P)-binding domain"/>
    <property type="match status" value="1"/>
</dbReference>
<dbReference type="InterPro" id="IPR002938">
    <property type="entry name" value="FAD-bd"/>
</dbReference>
<evidence type="ECO:0000313" key="3">
    <source>
        <dbReference type="Proteomes" id="UP000317429"/>
    </source>
</evidence>
<dbReference type="AlphaFoldDB" id="A0A518D9S8"/>
<name>A0A518D9S8_9BACT</name>
<proteinExistence type="predicted"/>
<gene>
    <name evidence="2" type="ORF">Pla175_16190</name>
</gene>
<dbReference type="RefSeq" id="WP_145282967.1">
    <property type="nucleotide sequence ID" value="NZ_CP036291.1"/>
</dbReference>
<organism evidence="2 3">
    <name type="scientific">Pirellulimonas nuda</name>
    <dbReference type="NCBI Taxonomy" id="2528009"/>
    <lineage>
        <taxon>Bacteria</taxon>
        <taxon>Pseudomonadati</taxon>
        <taxon>Planctomycetota</taxon>
        <taxon>Planctomycetia</taxon>
        <taxon>Pirellulales</taxon>
        <taxon>Lacipirellulaceae</taxon>
        <taxon>Pirellulimonas</taxon>
    </lineage>
</organism>
<dbReference type="PANTHER" id="PTHR42685:SF22">
    <property type="entry name" value="CONDITIONED MEDIUM FACTOR RECEPTOR 1"/>
    <property type="match status" value="1"/>
</dbReference>